<keyword evidence="4" id="KW-1185">Reference proteome</keyword>
<dbReference type="InterPro" id="IPR010310">
    <property type="entry name" value="T7SS_ESAT-6-like"/>
</dbReference>
<dbReference type="SUPFAM" id="SSF140453">
    <property type="entry name" value="EsxAB dimer-like"/>
    <property type="match status" value="1"/>
</dbReference>
<dbReference type="NCBIfam" id="TIGR03930">
    <property type="entry name" value="WXG100_ESAT6"/>
    <property type="match status" value="1"/>
</dbReference>
<evidence type="ECO:0000313" key="4">
    <source>
        <dbReference type="Proteomes" id="UP000186455"/>
    </source>
</evidence>
<feature type="coiled-coil region" evidence="2">
    <location>
        <begin position="13"/>
        <end position="40"/>
    </location>
</feature>
<dbReference type="Gene3D" id="1.10.287.1060">
    <property type="entry name" value="ESAT-6-like"/>
    <property type="match status" value="1"/>
</dbReference>
<keyword evidence="2" id="KW-0175">Coiled coil</keyword>
<reference evidence="3 4" key="1">
    <citation type="submission" date="2015-06" db="EMBL/GenBank/DDBJ databases">
        <title>Cloning and characterization of the uncialamcin biosynthetic gene cluster.</title>
        <authorList>
            <person name="Yan X."/>
            <person name="Huang T."/>
            <person name="Ge H."/>
            <person name="Shen B."/>
        </authorList>
    </citation>
    <scope>NUCLEOTIDE SEQUENCE [LARGE SCALE GENOMIC DNA]</scope>
    <source>
        <strain evidence="3 4">DCA2648</strain>
    </source>
</reference>
<dbReference type="Proteomes" id="UP000186455">
    <property type="component" value="Unassembled WGS sequence"/>
</dbReference>
<dbReference type="AlphaFoldDB" id="A0A1Q4V1J8"/>
<sequence length="100" mass="10738">MSTGNYDELVVRYGGLDATATELANQAKKLEEDLASIKRAVATVAAGWEGEAHTMYTQEQAKWDKEAQDIHQALVGIGQVVGRAGGDYMGGDKKAASYFL</sequence>
<comment type="similarity">
    <text evidence="1">Belongs to the WXG100 family.</text>
</comment>
<protein>
    <recommendedName>
        <fullName evidence="1">ESAT-6-like protein</fullName>
    </recommendedName>
</protein>
<organism evidence="3 4">
    <name type="scientific">Streptomyces uncialis</name>
    <dbReference type="NCBI Taxonomy" id="1048205"/>
    <lineage>
        <taxon>Bacteria</taxon>
        <taxon>Bacillati</taxon>
        <taxon>Actinomycetota</taxon>
        <taxon>Actinomycetes</taxon>
        <taxon>Kitasatosporales</taxon>
        <taxon>Streptomycetaceae</taxon>
        <taxon>Streptomyces</taxon>
    </lineage>
</organism>
<dbReference type="STRING" id="1048205.AB852_29720"/>
<proteinExistence type="inferred from homology"/>
<gene>
    <name evidence="3" type="ORF">AB852_29720</name>
</gene>
<evidence type="ECO:0000313" key="3">
    <source>
        <dbReference type="EMBL" id="OKH91703.1"/>
    </source>
</evidence>
<dbReference type="RefSeq" id="WP_073793389.1">
    <property type="nucleotide sequence ID" value="NZ_CP108638.1"/>
</dbReference>
<evidence type="ECO:0000256" key="1">
    <source>
        <dbReference type="RuleBase" id="RU362001"/>
    </source>
</evidence>
<accession>A0A1Q4V1J8</accession>
<comment type="caution">
    <text evidence="3">The sequence shown here is derived from an EMBL/GenBank/DDBJ whole genome shotgun (WGS) entry which is preliminary data.</text>
</comment>
<evidence type="ECO:0000256" key="2">
    <source>
        <dbReference type="SAM" id="Coils"/>
    </source>
</evidence>
<dbReference type="Pfam" id="PF06013">
    <property type="entry name" value="WXG100"/>
    <property type="match status" value="1"/>
</dbReference>
<name>A0A1Q4V1J8_9ACTN</name>
<dbReference type="GeneID" id="96791904"/>
<dbReference type="EMBL" id="LFBV01000009">
    <property type="protein sequence ID" value="OKH91703.1"/>
    <property type="molecule type" value="Genomic_DNA"/>
</dbReference>
<dbReference type="InterPro" id="IPR036689">
    <property type="entry name" value="ESAT-6-like_sf"/>
</dbReference>